<feature type="signal peptide" evidence="2">
    <location>
        <begin position="1"/>
        <end position="25"/>
    </location>
</feature>
<gene>
    <name evidence="3" type="ORF">CR155_07940</name>
</gene>
<dbReference type="RefSeq" id="WP_102069440.1">
    <property type="nucleotide sequence ID" value="NZ_PDNV01000004.1"/>
</dbReference>
<dbReference type="CDD" id="cd13578">
    <property type="entry name" value="PBP2_Bug27"/>
    <property type="match status" value="1"/>
</dbReference>
<protein>
    <recommendedName>
        <fullName evidence="5">LacI family transcriptional regulator</fullName>
    </recommendedName>
</protein>
<dbReference type="OrthoDB" id="8678477at2"/>
<proteinExistence type="inferred from homology"/>
<reference evidence="3 4" key="1">
    <citation type="submission" date="2017-10" db="EMBL/GenBank/DDBJ databases">
        <title>Two draft genome sequences of Pusillimonas sp. strains isolated from a nitrate- and radionuclide-contaminated groundwater in Russia.</title>
        <authorList>
            <person name="Grouzdev D.S."/>
            <person name="Tourova T.P."/>
            <person name="Goeva M.A."/>
            <person name="Babich T.L."/>
            <person name="Sokolova D.S."/>
            <person name="Abdullin R."/>
            <person name="Poltaraus A.B."/>
            <person name="Toshchakov S.V."/>
            <person name="Nazina T.N."/>
        </authorList>
    </citation>
    <scope>NUCLEOTIDE SEQUENCE [LARGE SCALE GENOMIC DNA]</scope>
    <source>
        <strain evidence="3 4">JR1/69-2-13</strain>
    </source>
</reference>
<dbReference type="InterPro" id="IPR042100">
    <property type="entry name" value="Bug_dom1"/>
</dbReference>
<accession>A0A2N4UI48</accession>
<dbReference type="Proteomes" id="UP000234328">
    <property type="component" value="Unassembled WGS sequence"/>
</dbReference>
<dbReference type="AlphaFoldDB" id="A0A2N4UI48"/>
<evidence type="ECO:0000256" key="2">
    <source>
        <dbReference type="SAM" id="SignalP"/>
    </source>
</evidence>
<evidence type="ECO:0000313" key="4">
    <source>
        <dbReference type="Proteomes" id="UP000234328"/>
    </source>
</evidence>
<dbReference type="PANTHER" id="PTHR42928">
    <property type="entry name" value="TRICARBOXYLATE-BINDING PROTEIN"/>
    <property type="match status" value="1"/>
</dbReference>
<dbReference type="PANTHER" id="PTHR42928:SF5">
    <property type="entry name" value="BLR1237 PROTEIN"/>
    <property type="match status" value="1"/>
</dbReference>
<keyword evidence="2" id="KW-0732">Signal</keyword>
<comment type="caution">
    <text evidence="3">The sequence shown here is derived from an EMBL/GenBank/DDBJ whole genome shotgun (WGS) entry which is preliminary data.</text>
</comment>
<dbReference type="Gene3D" id="3.40.190.10">
    <property type="entry name" value="Periplasmic binding protein-like II"/>
    <property type="match status" value="1"/>
</dbReference>
<dbReference type="EMBL" id="PDNV01000004">
    <property type="protein sequence ID" value="PLC54670.1"/>
    <property type="molecule type" value="Genomic_DNA"/>
</dbReference>
<organism evidence="3 4">
    <name type="scientific">Pollutimonas nitritireducens</name>
    <dbReference type="NCBI Taxonomy" id="2045209"/>
    <lineage>
        <taxon>Bacteria</taxon>
        <taxon>Pseudomonadati</taxon>
        <taxon>Pseudomonadota</taxon>
        <taxon>Betaproteobacteria</taxon>
        <taxon>Burkholderiales</taxon>
        <taxon>Alcaligenaceae</taxon>
        <taxon>Pollutimonas</taxon>
    </lineage>
</organism>
<evidence type="ECO:0008006" key="5">
    <source>
        <dbReference type="Google" id="ProtNLM"/>
    </source>
</evidence>
<dbReference type="Gene3D" id="3.40.190.150">
    <property type="entry name" value="Bordetella uptake gene, domain 1"/>
    <property type="match status" value="1"/>
</dbReference>
<name>A0A2N4UI48_9BURK</name>
<dbReference type="Pfam" id="PF03401">
    <property type="entry name" value="TctC"/>
    <property type="match status" value="1"/>
</dbReference>
<comment type="similarity">
    <text evidence="1">Belongs to the UPF0065 (bug) family.</text>
</comment>
<dbReference type="SUPFAM" id="SSF53850">
    <property type="entry name" value="Periplasmic binding protein-like II"/>
    <property type="match status" value="1"/>
</dbReference>
<evidence type="ECO:0000313" key="3">
    <source>
        <dbReference type="EMBL" id="PLC54670.1"/>
    </source>
</evidence>
<evidence type="ECO:0000256" key="1">
    <source>
        <dbReference type="ARBA" id="ARBA00006987"/>
    </source>
</evidence>
<dbReference type="PIRSF" id="PIRSF017082">
    <property type="entry name" value="YflP"/>
    <property type="match status" value="1"/>
</dbReference>
<keyword evidence="4" id="KW-1185">Reference proteome</keyword>
<dbReference type="InterPro" id="IPR005064">
    <property type="entry name" value="BUG"/>
</dbReference>
<sequence length="326" mass="33992">MKTIKVAATLLFGITIAAQTASAWAAEAYPRKPITMVVPFPAGGPTDIVARIVGQKLSEDLGQTVVIDNKPGASSVIGAGQVARAPADGYTLLLNYSGHVINPYLKSDLPFDPLKNFVPIVGLASTPQLLVVSPNVKATSIEGLIKLARASKNPLTFASSSIGAPGHLAGELFSQLTGIPLMHVPYRGSAPALTDLLGGQVDMMFDSAPSSIGFVRAGKLKALGVTSAHRSEVAPELPTMDESGLKGFAVTTWYGVWAPAHTPADVVAKLNEALNKVLSDPGVREKLLQAGADPLGGSQEKFAAFCQSEFERYGAIVKAANIKPQA</sequence>
<feature type="chain" id="PRO_5014613340" description="LacI family transcriptional regulator" evidence="2">
    <location>
        <begin position="26"/>
        <end position="326"/>
    </location>
</feature>